<name>A0ABD0LFY9_9CAEN</name>
<evidence type="ECO:0000313" key="3">
    <source>
        <dbReference type="Proteomes" id="UP001519460"/>
    </source>
</evidence>
<evidence type="ECO:0000313" key="2">
    <source>
        <dbReference type="EMBL" id="KAK7498323.1"/>
    </source>
</evidence>
<reference evidence="2 3" key="1">
    <citation type="journal article" date="2023" name="Sci. Data">
        <title>Genome assembly of the Korean intertidal mud-creeper Batillaria attramentaria.</title>
        <authorList>
            <person name="Patra A.K."/>
            <person name="Ho P.T."/>
            <person name="Jun S."/>
            <person name="Lee S.J."/>
            <person name="Kim Y."/>
            <person name="Won Y.J."/>
        </authorList>
    </citation>
    <scope>NUCLEOTIDE SEQUENCE [LARGE SCALE GENOMIC DNA]</scope>
    <source>
        <strain evidence="2">Wonlab-2016</strain>
    </source>
</reference>
<gene>
    <name evidence="2" type="ORF">BaRGS_00010583</name>
</gene>
<accession>A0ABD0LFY9</accession>
<dbReference type="Proteomes" id="UP001519460">
    <property type="component" value="Unassembled WGS sequence"/>
</dbReference>
<feature type="non-terminal residue" evidence="2">
    <location>
        <position position="1"/>
    </location>
</feature>
<keyword evidence="3" id="KW-1185">Reference proteome</keyword>
<organism evidence="2 3">
    <name type="scientific">Batillaria attramentaria</name>
    <dbReference type="NCBI Taxonomy" id="370345"/>
    <lineage>
        <taxon>Eukaryota</taxon>
        <taxon>Metazoa</taxon>
        <taxon>Spiralia</taxon>
        <taxon>Lophotrochozoa</taxon>
        <taxon>Mollusca</taxon>
        <taxon>Gastropoda</taxon>
        <taxon>Caenogastropoda</taxon>
        <taxon>Sorbeoconcha</taxon>
        <taxon>Cerithioidea</taxon>
        <taxon>Batillariidae</taxon>
        <taxon>Batillaria</taxon>
    </lineage>
</organism>
<protein>
    <submittedName>
        <fullName evidence="2">Uncharacterized protein</fullName>
    </submittedName>
</protein>
<dbReference type="AlphaFoldDB" id="A0ABD0LFY9"/>
<sequence>QEVVQYSVNPLYVFATQFPAIDQNLFQIQNIPSTGFKRHYTAFDLSRRVITLTRNRNRFWDLAKRSSQKWRQRGEETETQVTFSIMLWPGTILVGKIKMMCGWLDITAPTHPPLPPSPSIPATHLPLSPSFFKHNNFVLLNTCKRNRNKSSGSCDCTPQQSALYLDTGRRGEERAVQEEAPFESSGDPFRWLQSY</sequence>
<comment type="caution">
    <text evidence="2">The sequence shown here is derived from an EMBL/GenBank/DDBJ whole genome shotgun (WGS) entry which is preliminary data.</text>
</comment>
<evidence type="ECO:0000256" key="1">
    <source>
        <dbReference type="SAM" id="MobiDB-lite"/>
    </source>
</evidence>
<feature type="region of interest" description="Disordered" evidence="1">
    <location>
        <begin position="174"/>
        <end position="195"/>
    </location>
</feature>
<dbReference type="EMBL" id="JACVVK020000052">
    <property type="protein sequence ID" value="KAK7498323.1"/>
    <property type="molecule type" value="Genomic_DNA"/>
</dbReference>
<proteinExistence type="predicted"/>